<dbReference type="CDD" id="cd03801">
    <property type="entry name" value="GT4_PimA-like"/>
    <property type="match status" value="1"/>
</dbReference>
<dbReference type="PANTHER" id="PTHR12526">
    <property type="entry name" value="GLYCOSYLTRANSFERASE"/>
    <property type="match status" value="1"/>
</dbReference>
<sequence>MNSVSPPQLVFWRDAPVDVEASVFEFVESTWGAKVTFVCENDYSSERAQLAWRIPELNQVILKNSPELRRKAELLIAEPHTIHIFNGFRGGSRTSLMRLRAMEGARWGILAERPTEFDSTFLGIAKTRVSRQVYKHYCRQFRNDCSVFFAMGRRGVDTYARLGFSHQLLFPFMYGIYDHVDPRPELRTVPSDPTRFIYVGRLDQANKGVDMLLEAFMDQRRSDFRLDIVGGYGDMLEEVQDAARQDSRITFLGIWEPHEVVRNMSRYDVCVVPSRYDGWNVIVNQAINAGLGCIVTDGATSDELVEVSGAGIVIPRNDQRALNQAVQEVLDAQHMVEHFKRAALAYRTSISPDVVGQYMIDVLRHVFDLGGAAGRPICPWLEWGTSR</sequence>
<dbReference type="Pfam" id="PF13692">
    <property type="entry name" value="Glyco_trans_1_4"/>
    <property type="match status" value="1"/>
</dbReference>
<keyword evidence="1" id="KW-0808">Transferase</keyword>
<dbReference type="EMBL" id="FNIC01000003">
    <property type="protein sequence ID" value="SDN47796.1"/>
    <property type="molecule type" value="Genomic_DNA"/>
</dbReference>
<protein>
    <submittedName>
        <fullName evidence="1">Glycosyltransferase involved in cell wall bisynthesis</fullName>
    </submittedName>
</protein>
<dbReference type="AlphaFoldDB" id="A0A1H0BQ80"/>
<accession>A0A1H0BQ80</accession>
<dbReference type="SUPFAM" id="SSF53756">
    <property type="entry name" value="UDP-Glycosyltransferase/glycogen phosphorylase"/>
    <property type="match status" value="1"/>
</dbReference>
<evidence type="ECO:0000313" key="2">
    <source>
        <dbReference type="Proteomes" id="UP000199004"/>
    </source>
</evidence>
<dbReference type="GO" id="GO:0016740">
    <property type="term" value="F:transferase activity"/>
    <property type="evidence" value="ECO:0007669"/>
    <property type="project" value="UniProtKB-KW"/>
</dbReference>
<gene>
    <name evidence="1" type="ORF">SAMN05192576_2201</name>
</gene>
<reference evidence="1 2" key="1">
    <citation type="submission" date="2016-10" db="EMBL/GenBank/DDBJ databases">
        <authorList>
            <person name="de Groot N.N."/>
        </authorList>
    </citation>
    <scope>NUCLEOTIDE SEQUENCE [LARGE SCALE GENOMIC DNA]</scope>
    <source>
        <strain evidence="1 2">CGMCC 1.11147</strain>
    </source>
</reference>
<organism evidence="1 2">
    <name type="scientific">Nocardioides szechwanensis</name>
    <dbReference type="NCBI Taxonomy" id="1005944"/>
    <lineage>
        <taxon>Bacteria</taxon>
        <taxon>Bacillati</taxon>
        <taxon>Actinomycetota</taxon>
        <taxon>Actinomycetes</taxon>
        <taxon>Propionibacteriales</taxon>
        <taxon>Nocardioidaceae</taxon>
        <taxon>Nocardioides</taxon>
    </lineage>
</organism>
<dbReference type="Proteomes" id="UP000199004">
    <property type="component" value="Unassembled WGS sequence"/>
</dbReference>
<keyword evidence="2" id="KW-1185">Reference proteome</keyword>
<evidence type="ECO:0000313" key="1">
    <source>
        <dbReference type="EMBL" id="SDN47796.1"/>
    </source>
</evidence>
<name>A0A1H0BQ80_9ACTN</name>
<proteinExistence type="predicted"/>
<dbReference type="Gene3D" id="3.40.50.2000">
    <property type="entry name" value="Glycogen Phosphorylase B"/>
    <property type="match status" value="1"/>
</dbReference>
<dbReference type="STRING" id="1005944.SAMN05192576_2201"/>